<dbReference type="FunFam" id="3.40.50.300:FF:000418">
    <property type="entry name" value="Iron-sulfur cluster carrier protein"/>
    <property type="match status" value="1"/>
</dbReference>
<comment type="function">
    <text evidence="7">Binds and transfers iron-sulfur (Fe-S) clusters to target apoproteins. Can hydrolyze ATP.</text>
</comment>
<feature type="binding site" evidence="7">
    <location>
        <begin position="14"/>
        <end position="21"/>
    </location>
    <ligand>
        <name>ATP</name>
        <dbReference type="ChEBI" id="CHEBI:30616"/>
    </ligand>
</feature>
<dbReference type="Pfam" id="PF10609">
    <property type="entry name" value="ParA"/>
    <property type="match status" value="1"/>
</dbReference>
<evidence type="ECO:0000256" key="7">
    <source>
        <dbReference type="HAMAP-Rule" id="MF_02040"/>
    </source>
</evidence>
<dbReference type="EMBL" id="CP159578">
    <property type="protein sequence ID" value="XCJ81184.1"/>
    <property type="molecule type" value="Genomic_DNA"/>
</dbReference>
<dbReference type="GO" id="GO:0016226">
    <property type="term" value="P:iron-sulfur cluster assembly"/>
    <property type="evidence" value="ECO:0007669"/>
    <property type="project" value="InterPro"/>
</dbReference>
<keyword evidence="3 7" id="KW-0067">ATP-binding</keyword>
<evidence type="ECO:0000256" key="1">
    <source>
        <dbReference type="ARBA" id="ARBA00022723"/>
    </source>
</evidence>
<keyword evidence="2 7" id="KW-0547">Nucleotide-binding</keyword>
<keyword evidence="7" id="KW-0378">Hydrolase</keyword>
<dbReference type="SUPFAM" id="SSF52540">
    <property type="entry name" value="P-loop containing nucleoside triphosphate hydrolases"/>
    <property type="match status" value="1"/>
</dbReference>
<dbReference type="NCBIfam" id="NF008669">
    <property type="entry name" value="PRK11670.1"/>
    <property type="match status" value="1"/>
</dbReference>
<dbReference type="GO" id="GO:0046872">
    <property type="term" value="F:metal ion binding"/>
    <property type="evidence" value="ECO:0007669"/>
    <property type="project" value="UniProtKB-KW"/>
</dbReference>
<name>A0AB74UIC3_9GAMM</name>
<dbReference type="GO" id="GO:0005524">
    <property type="term" value="F:ATP binding"/>
    <property type="evidence" value="ECO:0007669"/>
    <property type="project" value="UniProtKB-UniRule"/>
</dbReference>
<protein>
    <recommendedName>
        <fullName evidence="7">Iron-sulfur cluster carrier protein</fullName>
    </recommendedName>
</protein>
<dbReference type="HAMAP" id="MF_02040">
    <property type="entry name" value="Mrp_NBP35"/>
    <property type="match status" value="1"/>
</dbReference>
<evidence type="ECO:0000256" key="4">
    <source>
        <dbReference type="ARBA" id="ARBA00023004"/>
    </source>
</evidence>
<dbReference type="Gene3D" id="3.40.50.300">
    <property type="entry name" value="P-loop containing nucleotide triphosphate hydrolases"/>
    <property type="match status" value="1"/>
</dbReference>
<dbReference type="InterPro" id="IPR033756">
    <property type="entry name" value="YlxH/NBP35"/>
</dbReference>
<dbReference type="InterPro" id="IPR027417">
    <property type="entry name" value="P-loop_NTPase"/>
</dbReference>
<evidence type="ECO:0000313" key="8">
    <source>
        <dbReference type="EMBL" id="XCJ81184.1"/>
    </source>
</evidence>
<proteinExistence type="inferred from homology"/>
<dbReference type="GO" id="GO:0051539">
    <property type="term" value="F:4 iron, 4 sulfur cluster binding"/>
    <property type="evidence" value="ECO:0007669"/>
    <property type="project" value="TreeGrafter"/>
</dbReference>
<keyword evidence="5 7" id="KW-0411">Iron-sulfur</keyword>
<accession>A0AB74UIC3</accession>
<comment type="similarity">
    <text evidence="6 7">Belongs to the Mrp/NBP35 ATP-binding proteins family.</text>
</comment>
<dbReference type="PANTHER" id="PTHR42961">
    <property type="entry name" value="IRON-SULFUR PROTEIN NUBPL"/>
    <property type="match status" value="1"/>
</dbReference>
<dbReference type="AlphaFoldDB" id="A0AB74UIC3"/>
<gene>
    <name evidence="8" type="primary">apbC</name>
    <name evidence="8" type="ORF">ABV408_08400</name>
</gene>
<dbReference type="CDD" id="cd02037">
    <property type="entry name" value="Mrp_NBP35"/>
    <property type="match status" value="1"/>
</dbReference>
<dbReference type="RefSeq" id="WP_207034589.1">
    <property type="nucleotide sequence ID" value="NZ_CP159578.1"/>
</dbReference>
<sequence>MTEGIKHIVAVASGKGGVGKSTVTANLALAMAAEGYRVGLLDADIYGPSQARMLGLPENTRPEVVDEKNMKPVVAHGIQAMSMAFMVDINQPMVWRGPMVSGAFQQLLNQTLWDDLDFLFIDMPPGTGDIQLTLAQKVSVDGAVIVTTPQDIALLDARKGIEMFRKVSVPVLGVVENMSLHVCSQCGHSEPIFGSGGGERIAEQYATQLLGQLPLTLSIREQADGGQPSVVAEPDGEVAQTFRHIARAVASGVAESGGTGPSISFSD</sequence>
<evidence type="ECO:0000256" key="6">
    <source>
        <dbReference type="ARBA" id="ARBA00024036"/>
    </source>
</evidence>
<dbReference type="InterPro" id="IPR044304">
    <property type="entry name" value="NUBPL-like"/>
</dbReference>
<dbReference type="GO" id="GO:0016887">
    <property type="term" value="F:ATP hydrolysis activity"/>
    <property type="evidence" value="ECO:0007669"/>
    <property type="project" value="UniProtKB-UniRule"/>
</dbReference>
<organism evidence="8">
    <name type="scientific">Salinicola endophyticus</name>
    <dbReference type="NCBI Taxonomy" id="1949083"/>
    <lineage>
        <taxon>Bacteria</taxon>
        <taxon>Pseudomonadati</taxon>
        <taxon>Pseudomonadota</taxon>
        <taxon>Gammaproteobacteria</taxon>
        <taxon>Oceanospirillales</taxon>
        <taxon>Halomonadaceae</taxon>
        <taxon>Salinicola</taxon>
    </lineage>
</organism>
<comment type="subunit">
    <text evidence="7">Homodimer.</text>
</comment>
<dbReference type="GO" id="GO:0140663">
    <property type="term" value="F:ATP-dependent FeS chaperone activity"/>
    <property type="evidence" value="ECO:0007669"/>
    <property type="project" value="InterPro"/>
</dbReference>
<reference evidence="8" key="1">
    <citation type="submission" date="2024-06" db="EMBL/GenBank/DDBJ databases">
        <title>Complete genome of Salinicola endophyticus HNIBRBA4755.</title>
        <authorList>
            <person name="Shin S.Y."/>
            <person name="Kang H."/>
            <person name="Song J."/>
        </authorList>
    </citation>
    <scope>NUCLEOTIDE SEQUENCE</scope>
    <source>
        <strain evidence="8">HNIBRBA4755</strain>
    </source>
</reference>
<evidence type="ECO:0000256" key="2">
    <source>
        <dbReference type="ARBA" id="ARBA00022741"/>
    </source>
</evidence>
<keyword evidence="1 7" id="KW-0479">Metal-binding</keyword>
<dbReference type="PANTHER" id="PTHR42961:SF2">
    <property type="entry name" value="IRON-SULFUR PROTEIN NUBPL"/>
    <property type="match status" value="1"/>
</dbReference>
<evidence type="ECO:0000256" key="3">
    <source>
        <dbReference type="ARBA" id="ARBA00022840"/>
    </source>
</evidence>
<dbReference type="GO" id="GO:0005829">
    <property type="term" value="C:cytosol"/>
    <property type="evidence" value="ECO:0007669"/>
    <property type="project" value="TreeGrafter"/>
</dbReference>
<keyword evidence="4 7" id="KW-0408">Iron</keyword>
<evidence type="ECO:0000256" key="5">
    <source>
        <dbReference type="ARBA" id="ARBA00023014"/>
    </source>
</evidence>
<dbReference type="InterPro" id="IPR019591">
    <property type="entry name" value="Mrp/NBP35_ATP-bd"/>
</dbReference>